<keyword evidence="2" id="KW-1133">Transmembrane helix</keyword>
<feature type="transmembrane region" description="Helical" evidence="2">
    <location>
        <begin position="49"/>
        <end position="69"/>
    </location>
</feature>
<feature type="transmembrane region" description="Helical" evidence="2">
    <location>
        <begin position="16"/>
        <end position="37"/>
    </location>
</feature>
<dbReference type="PANTHER" id="PTHR11972">
    <property type="entry name" value="NADPH OXIDASE"/>
    <property type="match status" value="1"/>
</dbReference>
<dbReference type="GO" id="GO:0016175">
    <property type="term" value="F:superoxide-generating NAD(P)H oxidase activity"/>
    <property type="evidence" value="ECO:0007669"/>
    <property type="project" value="TreeGrafter"/>
</dbReference>
<dbReference type="InterPro" id="IPR017938">
    <property type="entry name" value="Riboflavin_synthase-like_b-brl"/>
</dbReference>
<sequence>MAAMIGGKLMLKRYPVALYAVWLVILIVIPLPLIWSLDVQLLDTSRNLLIYDAGAVAYTWWLTIVALSVRPRWLDRLIGLPAMYFVHGLVGVLALILATVHVQLAFTMHDIIRITGRWAWYLAIFGILYAMFFMSGWIVDRLVPVQRLKNKLQFFFKHQLSVWIHRLNFVMIGLIWLHVHVIPRVNALHSFILVFDLYTVVALGLYAWHKFIASASESRKGKLIANQMINARVRQLTVELTGAVNMFRPGDFYFLSFPAVKGLSKEAHPFSVTTVPNKAHTVVFTIQTSGDFTENLGLASPGDPVRLEGPFGRFDKILSHDDPQQPLILYGMGTGLAPLLSLADAYASVRPVHLFWTVRPGDAQIFDQQFETLLARHPQIKLNRHVHRFEPKDLQRLLSKKEIQSGRFVVVGNASGVLQIEKTFVALGVGRSRLTDERLTM</sequence>
<evidence type="ECO:0000313" key="5">
    <source>
        <dbReference type="Proteomes" id="UP000051020"/>
    </source>
</evidence>
<dbReference type="InterPro" id="IPR017927">
    <property type="entry name" value="FAD-bd_FR_type"/>
</dbReference>
<dbReference type="PANTHER" id="PTHR11972:SF69">
    <property type="entry name" value="FERRIC REDUCTION OXIDASE 6-RELATED"/>
    <property type="match status" value="1"/>
</dbReference>
<keyword evidence="1" id="KW-0560">Oxidoreductase</keyword>
<dbReference type="GO" id="GO:0033215">
    <property type="term" value="P:reductive iron assimilation"/>
    <property type="evidence" value="ECO:0007669"/>
    <property type="project" value="TreeGrafter"/>
</dbReference>
<dbReference type="AlphaFoldDB" id="A0A837R9X0"/>
<organism evidence="4 5">
    <name type="scientific">Lactiplantibacillus pentosus DSM 20314</name>
    <dbReference type="NCBI Taxonomy" id="1423791"/>
    <lineage>
        <taxon>Bacteria</taxon>
        <taxon>Bacillati</taxon>
        <taxon>Bacillota</taxon>
        <taxon>Bacilli</taxon>
        <taxon>Lactobacillales</taxon>
        <taxon>Lactobacillaceae</taxon>
        <taxon>Lactiplantibacillus</taxon>
    </lineage>
</organism>
<dbReference type="Proteomes" id="UP000051020">
    <property type="component" value="Unassembled WGS sequence"/>
</dbReference>
<dbReference type="GO" id="GO:0000293">
    <property type="term" value="F:ferric-chelate reductase activity"/>
    <property type="evidence" value="ECO:0007669"/>
    <property type="project" value="TreeGrafter"/>
</dbReference>
<dbReference type="SUPFAM" id="SSF63380">
    <property type="entry name" value="Riboflavin synthase domain-like"/>
    <property type="match status" value="1"/>
</dbReference>
<evidence type="ECO:0000313" key="4">
    <source>
        <dbReference type="EMBL" id="KRK25012.1"/>
    </source>
</evidence>
<dbReference type="SUPFAM" id="SSF52343">
    <property type="entry name" value="Ferredoxin reductase-like, C-terminal NADP-linked domain"/>
    <property type="match status" value="1"/>
</dbReference>
<name>A0A837R9X0_LACPE</name>
<evidence type="ECO:0000259" key="3">
    <source>
        <dbReference type="PROSITE" id="PS51384"/>
    </source>
</evidence>
<evidence type="ECO:0000256" key="2">
    <source>
        <dbReference type="SAM" id="Phobius"/>
    </source>
</evidence>
<dbReference type="Gene3D" id="3.40.50.80">
    <property type="entry name" value="Nucleotide-binding domain of ferredoxin-NADP reductase (FNR) module"/>
    <property type="match status" value="1"/>
</dbReference>
<feature type="transmembrane region" description="Helical" evidence="2">
    <location>
        <begin position="81"/>
        <end position="106"/>
    </location>
</feature>
<dbReference type="PROSITE" id="PS51384">
    <property type="entry name" value="FAD_FR"/>
    <property type="match status" value="1"/>
</dbReference>
<dbReference type="Pfam" id="PF08022">
    <property type="entry name" value="FAD_binding_8"/>
    <property type="match status" value="1"/>
</dbReference>
<accession>A0A837R9X0</accession>
<dbReference type="EMBL" id="AZCU01000009">
    <property type="protein sequence ID" value="KRK25012.1"/>
    <property type="molecule type" value="Genomic_DNA"/>
</dbReference>
<feature type="transmembrane region" description="Helical" evidence="2">
    <location>
        <begin position="187"/>
        <end position="208"/>
    </location>
</feature>
<feature type="transmembrane region" description="Helical" evidence="2">
    <location>
        <begin position="160"/>
        <end position="181"/>
    </location>
</feature>
<feature type="domain" description="FAD-binding FR-type" evidence="3">
    <location>
        <begin position="216"/>
        <end position="317"/>
    </location>
</feature>
<dbReference type="InterPro" id="IPR013112">
    <property type="entry name" value="FAD-bd_8"/>
</dbReference>
<dbReference type="GeneID" id="49394708"/>
<proteinExistence type="predicted"/>
<dbReference type="InterPro" id="IPR050369">
    <property type="entry name" value="RBOH/FRE"/>
</dbReference>
<dbReference type="GO" id="GO:0005886">
    <property type="term" value="C:plasma membrane"/>
    <property type="evidence" value="ECO:0007669"/>
    <property type="project" value="TreeGrafter"/>
</dbReference>
<evidence type="ECO:0000256" key="1">
    <source>
        <dbReference type="ARBA" id="ARBA00023002"/>
    </source>
</evidence>
<reference evidence="4 5" key="1">
    <citation type="journal article" date="2015" name="Genome Announc.">
        <title>Expanding the biotechnology potential of lactobacilli through comparative genomics of 213 strains and associated genera.</title>
        <authorList>
            <person name="Sun Z."/>
            <person name="Harris H.M."/>
            <person name="McCann A."/>
            <person name="Guo C."/>
            <person name="Argimon S."/>
            <person name="Zhang W."/>
            <person name="Yang X."/>
            <person name="Jeffery I.B."/>
            <person name="Cooney J.C."/>
            <person name="Kagawa T.F."/>
            <person name="Liu W."/>
            <person name="Song Y."/>
            <person name="Salvetti E."/>
            <person name="Wrobel A."/>
            <person name="Rasinkangas P."/>
            <person name="Parkhill J."/>
            <person name="Rea M.C."/>
            <person name="O'Sullivan O."/>
            <person name="Ritari J."/>
            <person name="Douillard F.P."/>
            <person name="Paul Ross R."/>
            <person name="Yang R."/>
            <person name="Briner A.E."/>
            <person name="Felis G.E."/>
            <person name="de Vos W.M."/>
            <person name="Barrangou R."/>
            <person name="Klaenhammer T.R."/>
            <person name="Caufield P.W."/>
            <person name="Cui Y."/>
            <person name="Zhang H."/>
            <person name="O'Toole P.W."/>
        </authorList>
    </citation>
    <scope>NUCLEOTIDE SEQUENCE [LARGE SCALE GENOMIC DNA]</scope>
    <source>
        <strain evidence="4 5">DSM 20314</strain>
    </source>
</reference>
<comment type="caution">
    <text evidence="4">The sequence shown here is derived from an EMBL/GenBank/DDBJ whole genome shotgun (WGS) entry which is preliminary data.</text>
</comment>
<dbReference type="Gene3D" id="2.40.30.10">
    <property type="entry name" value="Translation factors"/>
    <property type="match status" value="1"/>
</dbReference>
<dbReference type="InterPro" id="IPR039261">
    <property type="entry name" value="FNR_nucleotide-bd"/>
</dbReference>
<feature type="transmembrane region" description="Helical" evidence="2">
    <location>
        <begin position="118"/>
        <end position="139"/>
    </location>
</feature>
<keyword evidence="2" id="KW-0472">Membrane</keyword>
<keyword evidence="2" id="KW-0812">Transmembrane</keyword>
<dbReference type="RefSeq" id="WP_225351378.1">
    <property type="nucleotide sequence ID" value="NZ_AZCU01000009.1"/>
</dbReference>
<protein>
    <submittedName>
        <fullName evidence="4">Oxidoreductase</fullName>
    </submittedName>
</protein>
<gene>
    <name evidence="4" type="ORF">FD24_GL003449</name>
</gene>